<evidence type="ECO:0000256" key="1">
    <source>
        <dbReference type="ARBA" id="ARBA00022722"/>
    </source>
</evidence>
<organism evidence="4">
    <name type="scientific">viral metagenome</name>
    <dbReference type="NCBI Taxonomy" id="1070528"/>
    <lineage>
        <taxon>unclassified sequences</taxon>
        <taxon>metagenomes</taxon>
        <taxon>organismal metagenomes</taxon>
    </lineage>
</organism>
<name>A0A6C0AY42_9ZZZZ</name>
<dbReference type="SUPFAM" id="SSF88723">
    <property type="entry name" value="PIN domain-like"/>
    <property type="match status" value="1"/>
</dbReference>
<dbReference type="GO" id="GO:0008409">
    <property type="term" value="F:5'-3' exonuclease activity"/>
    <property type="evidence" value="ECO:0007669"/>
    <property type="project" value="InterPro"/>
</dbReference>
<keyword evidence="1" id="KW-0540">Nuclease</keyword>
<dbReference type="SMART" id="SM00475">
    <property type="entry name" value="53EXOc"/>
    <property type="match status" value="1"/>
</dbReference>
<dbReference type="InterPro" id="IPR038969">
    <property type="entry name" value="FEN"/>
</dbReference>
<feature type="domain" description="5'-3' exonuclease" evidence="3">
    <location>
        <begin position="17"/>
        <end position="271"/>
    </location>
</feature>
<proteinExistence type="predicted"/>
<dbReference type="Pfam" id="PF02739">
    <property type="entry name" value="5_3_exonuc_N"/>
    <property type="match status" value="1"/>
</dbReference>
<reference evidence="4" key="1">
    <citation type="journal article" date="2020" name="Nature">
        <title>Giant virus diversity and host interactions through global metagenomics.</title>
        <authorList>
            <person name="Schulz F."/>
            <person name="Roux S."/>
            <person name="Paez-Espino D."/>
            <person name="Jungbluth S."/>
            <person name="Walsh D.A."/>
            <person name="Denef V.J."/>
            <person name="McMahon K.D."/>
            <person name="Konstantinidis K.T."/>
            <person name="Eloe-Fadrosh E.A."/>
            <person name="Kyrpides N.C."/>
            <person name="Woyke T."/>
        </authorList>
    </citation>
    <scope>NUCLEOTIDE SEQUENCE</scope>
    <source>
        <strain evidence="4">GVMAG-S-ERX556022-25</strain>
    </source>
</reference>
<keyword evidence="2" id="KW-0378">Hydrolase</keyword>
<accession>A0A6C0AY42</accession>
<dbReference type="InterPro" id="IPR020046">
    <property type="entry name" value="5-3_exonucl_a-hlix_arch_N"/>
</dbReference>
<evidence type="ECO:0000256" key="2">
    <source>
        <dbReference type="ARBA" id="ARBA00022801"/>
    </source>
</evidence>
<evidence type="ECO:0000259" key="3">
    <source>
        <dbReference type="SMART" id="SM00475"/>
    </source>
</evidence>
<dbReference type="SUPFAM" id="SSF47807">
    <property type="entry name" value="5' to 3' exonuclease, C-terminal subdomain"/>
    <property type="match status" value="1"/>
</dbReference>
<dbReference type="GO" id="GO:0003677">
    <property type="term" value="F:DNA binding"/>
    <property type="evidence" value="ECO:0007669"/>
    <property type="project" value="InterPro"/>
</dbReference>
<evidence type="ECO:0000313" key="4">
    <source>
        <dbReference type="EMBL" id="QHS84708.1"/>
    </source>
</evidence>
<dbReference type="GO" id="GO:0017108">
    <property type="term" value="F:5'-flap endonuclease activity"/>
    <property type="evidence" value="ECO:0007669"/>
    <property type="project" value="InterPro"/>
</dbReference>
<dbReference type="InterPro" id="IPR036279">
    <property type="entry name" value="5-3_exonuclease_C_sf"/>
</dbReference>
<sequence>MKDKKSNSETELESTPVYILLDISYFIFYRYYALIAWWKLANSEQPLDNPIENSTFVEKFKKTFIDKINEIPKKLKFKNFIIIAAKDCQRSNIWRHTLYDKYKENRVYDDNFLGGPFFQIGLSILKELKIKTLFHPNLEADDCIAIMTKELLEKNPTSNILIVANDMDYLQLAGPQIRIMNLKYKNLTDNKKWSGDPKKDLFYKIVMGDKSDNIPPLLSKCGPKTAEKCYDNPEYFQQCLKKDNAQSNFERNKKLVDFNEIPQELVSEFLSLN</sequence>
<dbReference type="InterPro" id="IPR002421">
    <property type="entry name" value="5-3_exonuclease"/>
</dbReference>
<dbReference type="EMBL" id="MN738811">
    <property type="protein sequence ID" value="QHS84708.1"/>
    <property type="molecule type" value="Genomic_DNA"/>
</dbReference>
<dbReference type="Gene3D" id="1.10.150.20">
    <property type="entry name" value="5' to 3' exonuclease, C-terminal subdomain"/>
    <property type="match status" value="1"/>
</dbReference>
<dbReference type="PANTHER" id="PTHR42646:SF2">
    <property type="entry name" value="5'-3' EXONUCLEASE FAMILY PROTEIN"/>
    <property type="match status" value="1"/>
</dbReference>
<dbReference type="PANTHER" id="PTHR42646">
    <property type="entry name" value="FLAP ENDONUCLEASE XNI"/>
    <property type="match status" value="1"/>
</dbReference>
<dbReference type="AlphaFoldDB" id="A0A6C0AY42"/>
<protein>
    <recommendedName>
        <fullName evidence="3">5'-3' exonuclease domain-containing protein</fullName>
    </recommendedName>
</protein>
<dbReference type="Gene3D" id="3.40.50.1010">
    <property type="entry name" value="5'-nuclease"/>
    <property type="match status" value="1"/>
</dbReference>
<dbReference type="GO" id="GO:0033567">
    <property type="term" value="P:DNA replication, Okazaki fragment processing"/>
    <property type="evidence" value="ECO:0007669"/>
    <property type="project" value="InterPro"/>
</dbReference>
<dbReference type="InterPro" id="IPR029060">
    <property type="entry name" value="PIN-like_dom_sf"/>
</dbReference>